<dbReference type="Proteomes" id="UP000241421">
    <property type="component" value="Unassembled WGS sequence"/>
</dbReference>
<dbReference type="Pfam" id="PF01551">
    <property type="entry name" value="Peptidase_M23"/>
    <property type="match status" value="1"/>
</dbReference>
<dbReference type="PANTHER" id="PTHR21666:SF270">
    <property type="entry name" value="MUREIN HYDROLASE ACTIVATOR ENVC"/>
    <property type="match status" value="1"/>
</dbReference>
<dbReference type="GO" id="GO:0004222">
    <property type="term" value="F:metalloendopeptidase activity"/>
    <property type="evidence" value="ECO:0007669"/>
    <property type="project" value="TreeGrafter"/>
</dbReference>
<dbReference type="RefSeq" id="WP_106759325.1">
    <property type="nucleotide sequence ID" value="NZ_PXWF02000281.1"/>
</dbReference>
<dbReference type="PANTHER" id="PTHR21666">
    <property type="entry name" value="PEPTIDASE-RELATED"/>
    <property type="match status" value="1"/>
</dbReference>
<accession>A0A2U2HFT6</accession>
<organism evidence="2 3">
    <name type="scientific">Massilia glaciei</name>
    <dbReference type="NCBI Taxonomy" id="1524097"/>
    <lineage>
        <taxon>Bacteria</taxon>
        <taxon>Pseudomonadati</taxon>
        <taxon>Pseudomonadota</taxon>
        <taxon>Betaproteobacteria</taxon>
        <taxon>Burkholderiales</taxon>
        <taxon>Oxalobacteraceae</taxon>
        <taxon>Telluria group</taxon>
        <taxon>Massilia</taxon>
    </lineage>
</organism>
<dbReference type="InterPro" id="IPR016047">
    <property type="entry name" value="M23ase_b-sheet_dom"/>
</dbReference>
<dbReference type="Pfam" id="PF17660">
    <property type="entry name" value="BTRD1"/>
    <property type="match status" value="5"/>
</dbReference>
<gene>
    <name evidence="2" type="ORF">C7C56_021095</name>
</gene>
<proteinExistence type="predicted"/>
<dbReference type="EMBL" id="PXWF02000281">
    <property type="protein sequence ID" value="PWF43395.1"/>
    <property type="molecule type" value="Genomic_DNA"/>
</dbReference>
<dbReference type="SUPFAM" id="SSF51261">
    <property type="entry name" value="Duplicated hybrid motif"/>
    <property type="match status" value="1"/>
</dbReference>
<sequence>MSAPKLVLTIEPSESGAVVYLPLSPKVAGGEASGHLALKITVKNNEPQPVTLKNLIIASIGTPTLAAVTIPIMAGANRLRIAANATASWFFQPDNNISLPMPAPGQIKLSLSADGFPDPVVLIMPLKPHRSPVAGGSYDFPAKAHDFRVGEYWSGRGESHAAAGDGSQLFAYDMGVIAFDPASKGWNDKLAGKDGSQNNHYRIWGKPIYAMADGTVIGFKNDMPNNTKMGTQAPTPSPVEGNHFWLQHGDEAVVYAHLQPNSLNSKFTKLGAAIKRGDFLGLAGNSGNSTAPHLHIHAIEATKPWAGPLRPLPFRNTYMIDRTALTPPDAAVKWVKAEDQGFSEMPMAIWPATTAPAWYPPGWGEVTRNGIPEANYQAEFDRATSSGYRPVWIDGYEVNGRVYFNAIFHPNDGNAWAARHGMTGAQYQAEFDSRTGQGFHLYQIESYLSGNEVRYASIFVKSAASARTAYHGLTREQHQQKFDTLTAAGWRPINLSVVSPNNKLSYAGLYEKRDVGAFFAKSFLSSIEYQAQFTTNTGAGRKLMYLNAYTHAGAPHFTAIWQEKAPSVLARHGQNAAQFQEEFNKQLSSGSMTRLLTGYEDNDGHRFGAAWA</sequence>
<dbReference type="Gene3D" id="2.70.70.10">
    <property type="entry name" value="Glucose Permease (Domain IIA)"/>
    <property type="match status" value="1"/>
</dbReference>
<evidence type="ECO:0000313" key="3">
    <source>
        <dbReference type="Proteomes" id="UP000241421"/>
    </source>
</evidence>
<dbReference type="InterPro" id="IPR011055">
    <property type="entry name" value="Dup_hybrid_motif"/>
</dbReference>
<reference evidence="2 3" key="1">
    <citation type="submission" date="2018-04" db="EMBL/GenBank/DDBJ databases">
        <title>Massilia violaceinigra sp. nov., a novel purple-pigmented bacterium isolated from Tianshan glacier, Xinjiang, China.</title>
        <authorList>
            <person name="Wang H."/>
        </authorList>
    </citation>
    <scope>NUCLEOTIDE SEQUENCE [LARGE SCALE GENOMIC DNA]</scope>
    <source>
        <strain evidence="2 3">B448-2</strain>
    </source>
</reference>
<keyword evidence="3" id="KW-1185">Reference proteome</keyword>
<protein>
    <submittedName>
        <fullName evidence="2">M23 family peptidase</fullName>
    </submittedName>
</protein>
<dbReference type="InterPro" id="IPR050570">
    <property type="entry name" value="Cell_wall_metabolism_enzyme"/>
</dbReference>
<name>A0A2U2HFT6_9BURK</name>
<dbReference type="CDD" id="cd12797">
    <property type="entry name" value="M23_peptidase"/>
    <property type="match status" value="1"/>
</dbReference>
<comment type="caution">
    <text evidence="2">The sequence shown here is derived from an EMBL/GenBank/DDBJ whole genome shotgun (WGS) entry which is preliminary data.</text>
</comment>
<feature type="domain" description="M23ase beta-sheet core" evidence="1">
    <location>
        <begin position="205"/>
        <end position="301"/>
    </location>
</feature>
<dbReference type="AlphaFoldDB" id="A0A2U2HFT6"/>
<dbReference type="OrthoDB" id="5489603at2"/>
<evidence type="ECO:0000313" key="2">
    <source>
        <dbReference type="EMBL" id="PWF43395.1"/>
    </source>
</evidence>
<dbReference type="InterPro" id="IPR049511">
    <property type="entry name" value="PGH-like_rpt"/>
</dbReference>
<evidence type="ECO:0000259" key="1">
    <source>
        <dbReference type="Pfam" id="PF01551"/>
    </source>
</evidence>